<evidence type="ECO:0000313" key="2">
    <source>
        <dbReference type="Proteomes" id="UP000287872"/>
    </source>
</evidence>
<evidence type="ECO:0000313" key="1">
    <source>
        <dbReference type="EMBL" id="GCD13290.1"/>
    </source>
</evidence>
<keyword evidence="2" id="KW-1185">Reference proteome</keyword>
<protein>
    <submittedName>
        <fullName evidence="1">Uncharacterized protein</fullName>
    </submittedName>
</protein>
<proteinExistence type="predicted"/>
<dbReference type="EMBL" id="BHYK01000094">
    <property type="protein sequence ID" value="GCD13290.1"/>
    <property type="molecule type" value="Genomic_DNA"/>
</dbReference>
<sequence>MGSWNESELSYPGRSHGHAEMNLKAWSKTVCHEKSAEVIVPDILMIFGKD</sequence>
<dbReference type="AlphaFoldDB" id="A0A401UUQ6"/>
<dbReference type="Proteomes" id="UP000287872">
    <property type="component" value="Unassembled WGS sequence"/>
</dbReference>
<dbReference type="RefSeq" id="WP_185732968.1">
    <property type="nucleotide sequence ID" value="NZ_BHYK01000094.1"/>
</dbReference>
<reference evidence="1 2" key="1">
    <citation type="submission" date="2018-11" db="EMBL/GenBank/DDBJ databases">
        <title>Genome sequencing and assembly of Clostridium tagluense strain A121.</title>
        <authorList>
            <person name="Murakami T."/>
            <person name="Segawa T."/>
            <person name="Shcherbakova V.A."/>
            <person name="Mori H."/>
            <person name="Yoshimura Y."/>
        </authorList>
    </citation>
    <scope>NUCLEOTIDE SEQUENCE [LARGE SCALE GENOMIC DNA]</scope>
    <source>
        <strain evidence="1 2">A121</strain>
    </source>
</reference>
<name>A0A401UUQ6_9CLOT</name>
<gene>
    <name evidence="1" type="ORF">Ctaglu_49130</name>
</gene>
<accession>A0A401UUQ6</accession>
<organism evidence="1 2">
    <name type="scientific">Clostridium tagluense</name>
    <dbReference type="NCBI Taxonomy" id="360422"/>
    <lineage>
        <taxon>Bacteria</taxon>
        <taxon>Bacillati</taxon>
        <taxon>Bacillota</taxon>
        <taxon>Clostridia</taxon>
        <taxon>Eubacteriales</taxon>
        <taxon>Clostridiaceae</taxon>
        <taxon>Clostridium</taxon>
    </lineage>
</organism>
<comment type="caution">
    <text evidence="1">The sequence shown here is derived from an EMBL/GenBank/DDBJ whole genome shotgun (WGS) entry which is preliminary data.</text>
</comment>